<sequence>GRNLVRAEHKCCNHEQATADHRRFTGSRFADLAAYDLFECVCQFCRVYFSREVRETALKFTETGVQGPASDCDV</sequence>
<feature type="non-terminal residue" evidence="1">
    <location>
        <position position="1"/>
    </location>
</feature>
<evidence type="ECO:0000313" key="1">
    <source>
        <dbReference type="EMBL" id="JAC84283.1"/>
    </source>
</evidence>
<protein>
    <submittedName>
        <fullName evidence="1">Uncharacterized protein</fullName>
    </submittedName>
</protein>
<organism evidence="1">
    <name type="scientific">Tetraselmis sp. GSL018</name>
    <dbReference type="NCBI Taxonomy" id="582737"/>
    <lineage>
        <taxon>Eukaryota</taxon>
        <taxon>Viridiplantae</taxon>
        <taxon>Chlorophyta</taxon>
        <taxon>core chlorophytes</taxon>
        <taxon>Chlorodendrophyceae</taxon>
        <taxon>Chlorodendrales</taxon>
        <taxon>Chlorodendraceae</taxon>
        <taxon>Tetraselmis</taxon>
    </lineage>
</organism>
<dbReference type="EMBL" id="GBEZ01000617">
    <property type="protein sequence ID" value="JAC84283.1"/>
    <property type="molecule type" value="Transcribed_RNA"/>
</dbReference>
<feature type="non-terminal residue" evidence="1">
    <location>
        <position position="74"/>
    </location>
</feature>
<gene>
    <name evidence="1" type="ORF">TSPGSL018_1362</name>
</gene>
<reference evidence="1" key="1">
    <citation type="submission" date="2014-05" db="EMBL/GenBank/DDBJ databases">
        <title>The transcriptome of the halophilic microalga Tetraselmis sp. GSL018 isolated from the Great Salt Lake, Utah.</title>
        <authorList>
            <person name="Jinkerson R.E."/>
            <person name="D'Adamo S."/>
            <person name="Posewitz M.C."/>
        </authorList>
    </citation>
    <scope>NUCLEOTIDE SEQUENCE</scope>
    <source>
        <strain evidence="1">GSL018</strain>
    </source>
</reference>
<accession>A0A061SJ05</accession>
<proteinExistence type="predicted"/>
<dbReference type="AlphaFoldDB" id="A0A061SJ05"/>
<name>A0A061SJ05_9CHLO</name>